<dbReference type="SUPFAM" id="SSF46689">
    <property type="entry name" value="Homeodomain-like"/>
    <property type="match status" value="1"/>
</dbReference>
<keyword evidence="3" id="KW-0804">Transcription</keyword>
<dbReference type="InterPro" id="IPR036271">
    <property type="entry name" value="Tet_transcr_reg_TetR-rel_C_sf"/>
</dbReference>
<reference evidence="6" key="1">
    <citation type="submission" date="2009-01" db="EMBL/GenBank/DDBJ databases">
        <title>Complete sequence of chromosome Cyanothece sp. PCC 7425.</title>
        <authorList>
            <consortium name="US DOE Joint Genome Institute"/>
            <person name="Lucas S."/>
            <person name="Copeland A."/>
            <person name="Lapidus A."/>
            <person name="Glavina del Rio T."/>
            <person name="Dalin E."/>
            <person name="Tice H."/>
            <person name="Bruce D."/>
            <person name="Goodwin L."/>
            <person name="Pitluck S."/>
            <person name="Sims D."/>
            <person name="Meineke L."/>
            <person name="Brettin T."/>
            <person name="Detter J.C."/>
            <person name="Han C."/>
            <person name="Larimer F."/>
            <person name="Land M."/>
            <person name="Hauser L."/>
            <person name="Kyrpides N."/>
            <person name="Ovchinnikova G."/>
            <person name="Liberton M."/>
            <person name="Stoeckel J."/>
            <person name="Banerjee A."/>
            <person name="Singh A."/>
            <person name="Page L."/>
            <person name="Sato H."/>
            <person name="Zhao L."/>
            <person name="Sherman L."/>
            <person name="Pakrasi H."/>
            <person name="Richardson P."/>
        </authorList>
    </citation>
    <scope>NUCLEOTIDE SEQUENCE</scope>
    <source>
        <strain evidence="6">PCC 7425</strain>
    </source>
</reference>
<dbReference type="InterPro" id="IPR023772">
    <property type="entry name" value="DNA-bd_HTH_TetR-type_CS"/>
</dbReference>
<dbReference type="PANTHER" id="PTHR47506">
    <property type="entry name" value="TRANSCRIPTIONAL REGULATORY PROTEIN"/>
    <property type="match status" value="1"/>
</dbReference>
<dbReference type="STRING" id="395961.Cyan7425_1329"/>
<feature type="domain" description="HTH tetR-type" evidence="5">
    <location>
        <begin position="6"/>
        <end position="66"/>
    </location>
</feature>
<proteinExistence type="predicted"/>
<evidence type="ECO:0000256" key="4">
    <source>
        <dbReference type="PROSITE-ProRule" id="PRU00335"/>
    </source>
</evidence>
<name>B8HNH5_CYAP4</name>
<dbReference type="InterPro" id="IPR001647">
    <property type="entry name" value="HTH_TetR"/>
</dbReference>
<dbReference type="AlphaFoldDB" id="B8HNH5"/>
<feature type="DNA-binding region" description="H-T-H motif" evidence="4">
    <location>
        <begin position="29"/>
        <end position="48"/>
    </location>
</feature>
<dbReference type="PANTHER" id="PTHR47506:SF6">
    <property type="entry name" value="HTH-TYPE TRANSCRIPTIONAL REPRESSOR NEMR"/>
    <property type="match status" value="1"/>
</dbReference>
<evidence type="ECO:0000256" key="3">
    <source>
        <dbReference type="ARBA" id="ARBA00023163"/>
    </source>
</evidence>
<keyword evidence="2 4" id="KW-0238">DNA-binding</keyword>
<protein>
    <submittedName>
        <fullName evidence="6">Transcriptional regulator, TetR family</fullName>
    </submittedName>
</protein>
<evidence type="ECO:0000259" key="5">
    <source>
        <dbReference type="PROSITE" id="PS50977"/>
    </source>
</evidence>
<dbReference type="EMBL" id="CP001344">
    <property type="protein sequence ID" value="ACL43706.1"/>
    <property type="molecule type" value="Genomic_DNA"/>
</dbReference>
<dbReference type="eggNOG" id="COG1309">
    <property type="taxonomic scope" value="Bacteria"/>
</dbReference>
<dbReference type="HOGENOM" id="CLU_069356_28_1_3"/>
<dbReference type="OrthoDB" id="9780824at2"/>
<dbReference type="SUPFAM" id="SSF48498">
    <property type="entry name" value="Tetracyclin repressor-like, C-terminal domain"/>
    <property type="match status" value="1"/>
</dbReference>
<evidence type="ECO:0000256" key="1">
    <source>
        <dbReference type="ARBA" id="ARBA00023015"/>
    </source>
</evidence>
<dbReference type="InterPro" id="IPR009057">
    <property type="entry name" value="Homeodomain-like_sf"/>
</dbReference>
<evidence type="ECO:0000313" key="6">
    <source>
        <dbReference type="EMBL" id="ACL43706.1"/>
    </source>
</evidence>
<evidence type="ECO:0000256" key="2">
    <source>
        <dbReference type="ARBA" id="ARBA00023125"/>
    </source>
</evidence>
<sequence>MPRSGAATKTRILDATHSLVMGHGLAATSIDMVLEKVGITKGAFFYHFKSKADLARALVERYASQDAAHLEESLKRAEKLSRDPLQQVLILIGLFQEEVELLTDSSAGCLIASYVYQFEELDVEIHEISARTILHWRERLGAKFEEVMVNYPPRLPVRAQDLADALVSTFEGGFVIMRVLQEPRQLGQQLTHYRNYIELLFLPKG</sequence>
<accession>B8HNH5</accession>
<dbReference type="GO" id="GO:0003677">
    <property type="term" value="F:DNA binding"/>
    <property type="evidence" value="ECO:0007669"/>
    <property type="project" value="UniProtKB-UniRule"/>
</dbReference>
<dbReference type="PROSITE" id="PS50977">
    <property type="entry name" value="HTH_TETR_2"/>
    <property type="match status" value="1"/>
</dbReference>
<dbReference type="PROSITE" id="PS01081">
    <property type="entry name" value="HTH_TETR_1"/>
    <property type="match status" value="1"/>
</dbReference>
<dbReference type="Gene3D" id="1.10.357.10">
    <property type="entry name" value="Tetracycline Repressor, domain 2"/>
    <property type="match status" value="1"/>
</dbReference>
<dbReference type="Pfam" id="PF00440">
    <property type="entry name" value="TetR_N"/>
    <property type="match status" value="1"/>
</dbReference>
<dbReference type="KEGG" id="cyn:Cyan7425_1329"/>
<organism evidence="6">
    <name type="scientific">Cyanothece sp. (strain PCC 7425 / ATCC 29141)</name>
    <dbReference type="NCBI Taxonomy" id="395961"/>
    <lineage>
        <taxon>Bacteria</taxon>
        <taxon>Bacillati</taxon>
        <taxon>Cyanobacteriota</taxon>
        <taxon>Cyanophyceae</taxon>
        <taxon>Gomontiellales</taxon>
        <taxon>Cyanothecaceae</taxon>
        <taxon>Cyanothece</taxon>
    </lineage>
</organism>
<dbReference type="PRINTS" id="PR00455">
    <property type="entry name" value="HTHTETR"/>
</dbReference>
<gene>
    <name evidence="6" type="ordered locus">Cyan7425_1329</name>
</gene>
<keyword evidence="1" id="KW-0805">Transcription regulation</keyword>